<feature type="domain" description="Response regulatory" evidence="9">
    <location>
        <begin position="501"/>
        <end position="621"/>
    </location>
</feature>
<dbReference type="InterPro" id="IPR001789">
    <property type="entry name" value="Sig_transdc_resp-reg_receiver"/>
</dbReference>
<dbReference type="SUPFAM" id="SSF55874">
    <property type="entry name" value="ATPase domain of HSP90 chaperone/DNA topoisomerase II/histidine kinase"/>
    <property type="match status" value="1"/>
</dbReference>
<comment type="catalytic activity">
    <reaction evidence="1">
        <text>ATP + protein L-histidine = ADP + protein N-phospho-L-histidine.</text>
        <dbReference type="EC" id="2.7.13.3"/>
    </reaction>
</comment>
<dbReference type="PRINTS" id="PR00344">
    <property type="entry name" value="BCTRLSENSOR"/>
</dbReference>
<dbReference type="AlphaFoldDB" id="A0A3P3YBI1"/>
<dbReference type="Pfam" id="PF00512">
    <property type="entry name" value="HisKA"/>
    <property type="match status" value="1"/>
</dbReference>
<keyword evidence="7" id="KW-1133">Transmembrane helix</keyword>
<accession>A0A3P3YBI1</accession>
<dbReference type="PANTHER" id="PTHR43047:SF68">
    <property type="entry name" value="HISTIDINE KINASE 5"/>
    <property type="match status" value="1"/>
</dbReference>
<sequence length="655" mass="70827">MARANKAGWLISFFVDEALAEVRPDLYMYAVHFLRFVFWLGLVQAYRSVHQLSLGRYVVGVAGAACFAIICGLLVVVRTQRLFHTSRLSRFRTTIVLLGNVAMTCLAASLVATAYFNGLIYSHTNFLFLIFPVLAILITGSVGSAVGWFAFAMVHECVYAYLWSINHQFPKTSVNLSVANYSLWIALVNAVISHVCNLLLALFVADHLAATTRYADKALNEQRVFMATATHELRTPLMQILGIIELLNDTPLTATQADLLRTLKSSTDGVAALVNDVLDLERIRSSKMKLQADVFELRPLVASVMQLTSLAVVQRGQRVDIVGEIDADVPAKVVGDAVRFRQILQNLVCNACKFMRTNVDGRVVVHVSSVPVGADQVSVEVTVEDNGIGIEPSLLPRIFAEFTQGSMPGAGRPLGGAGLGLAICRSLVTQMGGTISATSPGVDCGACFRFNVIVDLDHDRTSLPATTICTDPTGAVDPVQVDESADDGTAVVVVRDRRPLRVLVVDDNDINLKIVCRFLDTLGDSYVVAHDGAEALDVVRGDDNIDVVITDVMMPVLDGVGFVAQLRQMETVRGRAHLPVYASTAASTMEITADCIRAGADGFLFKPFTRDLLERTLAAVADGLPRTSSISSFQVTAVPSGRMNGNDDPPRHSSV</sequence>
<dbReference type="InterPro" id="IPR005467">
    <property type="entry name" value="His_kinase_dom"/>
</dbReference>
<evidence type="ECO:0000256" key="6">
    <source>
        <dbReference type="PROSITE-ProRule" id="PRU00169"/>
    </source>
</evidence>
<dbReference type="GO" id="GO:0005886">
    <property type="term" value="C:plasma membrane"/>
    <property type="evidence" value="ECO:0007669"/>
    <property type="project" value="TreeGrafter"/>
</dbReference>
<evidence type="ECO:0000256" key="3">
    <source>
        <dbReference type="ARBA" id="ARBA00022553"/>
    </source>
</evidence>
<dbReference type="InterPro" id="IPR036097">
    <property type="entry name" value="HisK_dim/P_sf"/>
</dbReference>
<geneLocation type="mitochondrion" evidence="10"/>
<evidence type="ECO:0000313" key="10">
    <source>
        <dbReference type="EMBL" id="SPQ97522.1"/>
    </source>
</evidence>
<dbReference type="PROSITE" id="PS50109">
    <property type="entry name" value="HIS_KIN"/>
    <property type="match status" value="1"/>
</dbReference>
<evidence type="ECO:0000256" key="2">
    <source>
        <dbReference type="ARBA" id="ARBA00012438"/>
    </source>
</evidence>
<dbReference type="EMBL" id="OVEO01000008">
    <property type="protein sequence ID" value="SPQ97522.1"/>
    <property type="molecule type" value="Genomic_DNA"/>
</dbReference>
<protein>
    <recommendedName>
        <fullName evidence="2">histidine kinase</fullName>
        <ecNumber evidence="2">2.7.13.3</ecNumber>
    </recommendedName>
</protein>
<dbReference type="SMART" id="SM00387">
    <property type="entry name" value="HATPase_c"/>
    <property type="match status" value="1"/>
</dbReference>
<keyword evidence="5" id="KW-0418">Kinase</keyword>
<evidence type="ECO:0000259" key="8">
    <source>
        <dbReference type="PROSITE" id="PS50109"/>
    </source>
</evidence>
<feature type="domain" description="Histidine kinase" evidence="8">
    <location>
        <begin position="228"/>
        <end position="456"/>
    </location>
</feature>
<dbReference type="Pfam" id="PF00072">
    <property type="entry name" value="Response_reg"/>
    <property type="match status" value="1"/>
</dbReference>
<feature type="transmembrane region" description="Helical" evidence="7">
    <location>
        <begin position="30"/>
        <end position="46"/>
    </location>
</feature>
<name>A0A3P3YBI1_PLABS</name>
<dbReference type="SMART" id="SM00388">
    <property type="entry name" value="HisKA"/>
    <property type="match status" value="1"/>
</dbReference>
<evidence type="ECO:0000256" key="4">
    <source>
        <dbReference type="ARBA" id="ARBA00022679"/>
    </source>
</evidence>
<proteinExistence type="predicted"/>
<evidence type="ECO:0000313" key="11">
    <source>
        <dbReference type="Proteomes" id="UP000290189"/>
    </source>
</evidence>
<keyword evidence="3 6" id="KW-0597">Phosphoprotein</keyword>
<dbReference type="Pfam" id="PF02518">
    <property type="entry name" value="HATPase_c"/>
    <property type="match status" value="1"/>
</dbReference>
<dbReference type="PROSITE" id="PS50110">
    <property type="entry name" value="RESPONSE_REGULATORY"/>
    <property type="match status" value="1"/>
</dbReference>
<reference evidence="10 11" key="1">
    <citation type="submission" date="2018-03" db="EMBL/GenBank/DDBJ databases">
        <authorList>
            <person name="Fogelqvist J."/>
        </authorList>
    </citation>
    <scope>NUCLEOTIDE SEQUENCE [LARGE SCALE GENOMIC DNA]</scope>
</reference>
<dbReference type="InterPro" id="IPR004358">
    <property type="entry name" value="Sig_transdc_His_kin-like_C"/>
</dbReference>
<evidence type="ECO:0000259" key="9">
    <source>
        <dbReference type="PROSITE" id="PS50110"/>
    </source>
</evidence>
<feature type="transmembrane region" description="Helical" evidence="7">
    <location>
        <begin position="128"/>
        <end position="161"/>
    </location>
</feature>
<dbReference type="SUPFAM" id="SSF47384">
    <property type="entry name" value="Homodimeric domain of signal transducing histidine kinase"/>
    <property type="match status" value="1"/>
</dbReference>
<dbReference type="PANTHER" id="PTHR43047">
    <property type="entry name" value="TWO-COMPONENT HISTIDINE PROTEIN KINASE"/>
    <property type="match status" value="1"/>
</dbReference>
<keyword evidence="7" id="KW-0472">Membrane</keyword>
<feature type="transmembrane region" description="Helical" evidence="7">
    <location>
        <begin position="97"/>
        <end position="116"/>
    </location>
</feature>
<organism evidence="10 11">
    <name type="scientific">Plasmodiophora brassicae</name>
    <name type="common">Clubroot disease agent</name>
    <dbReference type="NCBI Taxonomy" id="37360"/>
    <lineage>
        <taxon>Eukaryota</taxon>
        <taxon>Sar</taxon>
        <taxon>Rhizaria</taxon>
        <taxon>Endomyxa</taxon>
        <taxon>Phytomyxea</taxon>
        <taxon>Plasmodiophorida</taxon>
        <taxon>Plasmodiophoridae</taxon>
        <taxon>Plasmodiophora</taxon>
    </lineage>
</organism>
<dbReference type="Gene3D" id="3.40.50.2300">
    <property type="match status" value="1"/>
</dbReference>
<dbReference type="Gene3D" id="3.30.565.10">
    <property type="entry name" value="Histidine kinase-like ATPase, C-terminal domain"/>
    <property type="match status" value="1"/>
</dbReference>
<dbReference type="GO" id="GO:0009927">
    <property type="term" value="F:histidine phosphotransfer kinase activity"/>
    <property type="evidence" value="ECO:0007669"/>
    <property type="project" value="TreeGrafter"/>
</dbReference>
<feature type="transmembrane region" description="Helical" evidence="7">
    <location>
        <begin position="58"/>
        <end position="77"/>
    </location>
</feature>
<feature type="transmembrane region" description="Helical" evidence="7">
    <location>
        <begin position="181"/>
        <end position="205"/>
    </location>
</feature>
<keyword evidence="4" id="KW-0808">Transferase</keyword>
<dbReference type="InterPro" id="IPR011006">
    <property type="entry name" value="CheY-like_superfamily"/>
</dbReference>
<dbReference type="InterPro" id="IPR003594">
    <property type="entry name" value="HATPase_dom"/>
</dbReference>
<dbReference type="GO" id="GO:0000155">
    <property type="term" value="F:phosphorelay sensor kinase activity"/>
    <property type="evidence" value="ECO:0007669"/>
    <property type="project" value="InterPro"/>
</dbReference>
<evidence type="ECO:0000256" key="1">
    <source>
        <dbReference type="ARBA" id="ARBA00000085"/>
    </source>
</evidence>
<evidence type="ECO:0000256" key="7">
    <source>
        <dbReference type="SAM" id="Phobius"/>
    </source>
</evidence>
<dbReference type="SMART" id="SM00448">
    <property type="entry name" value="REC"/>
    <property type="match status" value="1"/>
</dbReference>
<dbReference type="CDD" id="cd17546">
    <property type="entry name" value="REC_hyHK_CKI1_RcsC-like"/>
    <property type="match status" value="1"/>
</dbReference>
<dbReference type="InterPro" id="IPR003661">
    <property type="entry name" value="HisK_dim/P_dom"/>
</dbReference>
<evidence type="ECO:0000256" key="5">
    <source>
        <dbReference type="ARBA" id="ARBA00022777"/>
    </source>
</evidence>
<dbReference type="Proteomes" id="UP000290189">
    <property type="component" value="Unassembled WGS sequence"/>
</dbReference>
<feature type="modified residue" description="4-aspartylphosphate" evidence="6">
    <location>
        <position position="551"/>
    </location>
</feature>
<dbReference type="InterPro" id="IPR036890">
    <property type="entry name" value="HATPase_C_sf"/>
</dbReference>
<gene>
    <name evidence="10" type="ORF">PLBR_LOCUS4737</name>
</gene>
<dbReference type="Gene3D" id="1.10.287.130">
    <property type="match status" value="1"/>
</dbReference>
<dbReference type="EC" id="2.7.13.3" evidence="2"/>
<keyword evidence="10" id="KW-0496">Mitochondrion</keyword>
<keyword evidence="7" id="KW-0812">Transmembrane</keyword>
<dbReference type="SUPFAM" id="SSF52172">
    <property type="entry name" value="CheY-like"/>
    <property type="match status" value="1"/>
</dbReference>
<dbReference type="CDD" id="cd00082">
    <property type="entry name" value="HisKA"/>
    <property type="match status" value="1"/>
</dbReference>